<accession>G9MU47</accession>
<dbReference type="AlphaFoldDB" id="G9MU47"/>
<keyword evidence="2" id="KW-1185">Reference proteome</keyword>
<organism evidence="1 2">
    <name type="scientific">Hypocrea virens (strain Gv29-8 / FGSC 10586)</name>
    <name type="common">Gliocladium virens</name>
    <name type="synonym">Trichoderma virens</name>
    <dbReference type="NCBI Taxonomy" id="413071"/>
    <lineage>
        <taxon>Eukaryota</taxon>
        <taxon>Fungi</taxon>
        <taxon>Dikarya</taxon>
        <taxon>Ascomycota</taxon>
        <taxon>Pezizomycotina</taxon>
        <taxon>Sordariomycetes</taxon>
        <taxon>Hypocreomycetidae</taxon>
        <taxon>Hypocreales</taxon>
        <taxon>Hypocreaceae</taxon>
        <taxon>Trichoderma</taxon>
    </lineage>
</organism>
<protein>
    <submittedName>
        <fullName evidence="1">Uncharacterized protein</fullName>
    </submittedName>
</protein>
<dbReference type="InParanoid" id="G9MU47"/>
<dbReference type="GeneID" id="25797418"/>
<dbReference type="eggNOG" id="ENOG502RR5G">
    <property type="taxonomic scope" value="Eukaryota"/>
</dbReference>
<dbReference type="Proteomes" id="UP000007115">
    <property type="component" value="Unassembled WGS sequence"/>
</dbReference>
<dbReference type="OrthoDB" id="10389723at2759"/>
<dbReference type="HOGENOM" id="CLU_669139_0_0_1"/>
<sequence>MSEVGPFKTDVVHVGRFGRSSLPVDGVLLPADRGRGDVIGCSVLIVARRQRPRQKAKCGKRGGPCFFVPCRANDEEPFGAYFVVPPGTVFLLSIHLVHPHAMEPENPYSGKLVPSSCPPCLPALRDIVTNDVAILQVSQPPVYAEGLNQLAYLDVHNRSSQKQGFVVYPSTPKIETPSVAEMNMRIRVFQASKLLKGDNGTIRFALPYAPPLNWGNFNPKVQPGIIVIAGSRSANEDLTLGHTGGIRPIPSGSDWKLVSTGPRNGQQAKNVCVLSAPAGSEPFILTDTDMEARGFATMAENLNPGVFQILTDELLGTNKDSIVYAGIGAVNPNFPNDVVPIVTWDVISTTKYTVTADMRSWQVGALSNSAPATALDLSALPPSFPVTFAPAPEEHATSVFFEASNLFSNEA</sequence>
<evidence type="ECO:0000313" key="1">
    <source>
        <dbReference type="EMBL" id="EHK22035.1"/>
    </source>
</evidence>
<gene>
    <name evidence="1" type="ORF">TRIVIDRAFT_71003</name>
</gene>
<name>G9MU47_HYPVG</name>
<reference evidence="1 2" key="1">
    <citation type="journal article" date="2011" name="Genome Biol.">
        <title>Comparative genome sequence analysis underscores mycoparasitism as the ancestral life style of Trichoderma.</title>
        <authorList>
            <person name="Kubicek C.P."/>
            <person name="Herrera-Estrella A."/>
            <person name="Seidl-Seiboth V."/>
            <person name="Martinez D.A."/>
            <person name="Druzhinina I.S."/>
            <person name="Thon M."/>
            <person name="Zeilinger S."/>
            <person name="Casas-Flores S."/>
            <person name="Horwitz B.A."/>
            <person name="Mukherjee P.K."/>
            <person name="Mukherjee M."/>
            <person name="Kredics L."/>
            <person name="Alcaraz L.D."/>
            <person name="Aerts A."/>
            <person name="Antal Z."/>
            <person name="Atanasova L."/>
            <person name="Cervantes-Badillo M.G."/>
            <person name="Challacombe J."/>
            <person name="Chertkov O."/>
            <person name="McCluskey K."/>
            <person name="Coulpier F."/>
            <person name="Deshpande N."/>
            <person name="von Doehren H."/>
            <person name="Ebbole D.J."/>
            <person name="Esquivel-Naranjo E.U."/>
            <person name="Fekete E."/>
            <person name="Flipphi M."/>
            <person name="Glaser F."/>
            <person name="Gomez-Rodriguez E.Y."/>
            <person name="Gruber S."/>
            <person name="Han C."/>
            <person name="Henrissat B."/>
            <person name="Hermosa R."/>
            <person name="Hernandez-Onate M."/>
            <person name="Karaffa L."/>
            <person name="Kosti I."/>
            <person name="Le Crom S."/>
            <person name="Lindquist E."/>
            <person name="Lucas S."/>
            <person name="Luebeck M."/>
            <person name="Luebeck P.S."/>
            <person name="Margeot A."/>
            <person name="Metz B."/>
            <person name="Misra M."/>
            <person name="Nevalainen H."/>
            <person name="Omann M."/>
            <person name="Packer N."/>
            <person name="Perrone G."/>
            <person name="Uresti-Rivera E.E."/>
            <person name="Salamov A."/>
            <person name="Schmoll M."/>
            <person name="Seiboth B."/>
            <person name="Shapiro H."/>
            <person name="Sukno S."/>
            <person name="Tamayo-Ramos J.A."/>
            <person name="Tisch D."/>
            <person name="Wiest A."/>
            <person name="Wilkinson H.H."/>
            <person name="Zhang M."/>
            <person name="Coutinho P.M."/>
            <person name="Kenerley C.M."/>
            <person name="Monte E."/>
            <person name="Baker S.E."/>
            <person name="Grigoriev I.V."/>
        </authorList>
    </citation>
    <scope>NUCLEOTIDE SEQUENCE [LARGE SCALE GENOMIC DNA]</scope>
    <source>
        <strain evidence="2">Gv29-8 / FGSC 10586</strain>
    </source>
</reference>
<proteinExistence type="predicted"/>
<dbReference type="RefSeq" id="XP_013956228.1">
    <property type="nucleotide sequence ID" value="XM_014100753.1"/>
</dbReference>
<comment type="caution">
    <text evidence="1">The sequence shown here is derived from an EMBL/GenBank/DDBJ whole genome shotgun (WGS) entry which is preliminary data.</text>
</comment>
<dbReference type="EMBL" id="ABDF02000042">
    <property type="protein sequence ID" value="EHK22035.1"/>
    <property type="molecule type" value="Genomic_DNA"/>
</dbReference>
<dbReference type="VEuPathDB" id="FungiDB:TRIVIDRAFT_71003"/>
<evidence type="ECO:0000313" key="2">
    <source>
        <dbReference type="Proteomes" id="UP000007115"/>
    </source>
</evidence>